<evidence type="ECO:0000313" key="3">
    <source>
        <dbReference type="Proteomes" id="UP001278766"/>
    </source>
</evidence>
<protein>
    <recommendedName>
        <fullName evidence="4">HD domain-containing protein</fullName>
    </recommendedName>
</protein>
<gene>
    <name evidence="2" type="ORF">B0H64DRAFT_419909</name>
</gene>
<dbReference type="GeneID" id="87842367"/>
<dbReference type="Proteomes" id="UP001278766">
    <property type="component" value="Unassembled WGS sequence"/>
</dbReference>
<dbReference type="PANTHER" id="PTHR35569:SF1">
    <property type="entry name" value="CYANAMIDE HYDRATASE DDI2-RELATED"/>
    <property type="match status" value="1"/>
</dbReference>
<evidence type="ECO:0000313" key="2">
    <source>
        <dbReference type="EMBL" id="KAK3292722.1"/>
    </source>
</evidence>
<organism evidence="2 3">
    <name type="scientific">Chaetomium fimeti</name>
    <dbReference type="NCBI Taxonomy" id="1854472"/>
    <lineage>
        <taxon>Eukaryota</taxon>
        <taxon>Fungi</taxon>
        <taxon>Dikarya</taxon>
        <taxon>Ascomycota</taxon>
        <taxon>Pezizomycotina</taxon>
        <taxon>Sordariomycetes</taxon>
        <taxon>Sordariomycetidae</taxon>
        <taxon>Sordariales</taxon>
        <taxon>Chaetomiaceae</taxon>
        <taxon>Chaetomium</taxon>
    </lineage>
</organism>
<feature type="signal peptide" evidence="1">
    <location>
        <begin position="1"/>
        <end position="21"/>
    </location>
</feature>
<dbReference type="RefSeq" id="XP_062656236.1">
    <property type="nucleotide sequence ID" value="XM_062805419.1"/>
</dbReference>
<evidence type="ECO:0000256" key="1">
    <source>
        <dbReference type="SAM" id="SignalP"/>
    </source>
</evidence>
<sequence length="258" mass="28675">MIISIPLLFLLTTTLHPTTSAALLPSSNRDTTTTPRRLLANVSVIDTPIVRAAQAFARAHSSAYLYNHVMRAWLFGALHLSHNATLAAAVDEEVHAVGLMLHDLGANHSVDSPFFTVDRRFEVDGAYAARGFIQSHPDGRRWAEKRVQLVWDGIALHAEAKFALHKELDVVAIYLGNDLDFGGPRLGITEEEYGAVLAEFPRLENQTEMVLEGISWYCRHKPLSTYDTFMQPYGEMFVPGYSAVGHRGIDRVLARGSY</sequence>
<proteinExistence type="predicted"/>
<reference evidence="2" key="2">
    <citation type="submission" date="2023-06" db="EMBL/GenBank/DDBJ databases">
        <authorList>
            <consortium name="Lawrence Berkeley National Laboratory"/>
            <person name="Haridas S."/>
            <person name="Hensen N."/>
            <person name="Bonometti L."/>
            <person name="Westerberg I."/>
            <person name="Brannstrom I.O."/>
            <person name="Guillou S."/>
            <person name="Cros-Aarteil S."/>
            <person name="Calhoun S."/>
            <person name="Kuo A."/>
            <person name="Mondo S."/>
            <person name="Pangilinan J."/>
            <person name="Riley R."/>
            <person name="Labutti K."/>
            <person name="Andreopoulos B."/>
            <person name="Lipzen A."/>
            <person name="Chen C."/>
            <person name="Yanf M."/>
            <person name="Daum C."/>
            <person name="Ng V."/>
            <person name="Clum A."/>
            <person name="Steindorff A."/>
            <person name="Ohm R."/>
            <person name="Martin F."/>
            <person name="Silar P."/>
            <person name="Natvig D."/>
            <person name="Lalanne C."/>
            <person name="Gautier V."/>
            <person name="Ament-Velasquez S.L."/>
            <person name="Kruys A."/>
            <person name="Hutchinson M.I."/>
            <person name="Powell A.J."/>
            <person name="Barry K."/>
            <person name="Miller A.N."/>
            <person name="Grigoriev I.V."/>
            <person name="Debuchy R."/>
            <person name="Gladieux P."/>
            <person name="Thoren M.H."/>
            <person name="Johannesson H."/>
        </authorList>
    </citation>
    <scope>NUCLEOTIDE SEQUENCE</scope>
    <source>
        <strain evidence="2">CBS 168.71</strain>
    </source>
</reference>
<feature type="chain" id="PRO_5042087579" description="HD domain-containing protein" evidence="1">
    <location>
        <begin position="22"/>
        <end position="258"/>
    </location>
</feature>
<dbReference type="EMBL" id="JAUEPN010000007">
    <property type="protein sequence ID" value="KAK3292722.1"/>
    <property type="molecule type" value="Genomic_DNA"/>
</dbReference>
<evidence type="ECO:0008006" key="4">
    <source>
        <dbReference type="Google" id="ProtNLM"/>
    </source>
</evidence>
<dbReference type="PANTHER" id="PTHR35569">
    <property type="entry name" value="CYANAMIDE HYDRATASE DDI2-RELATED"/>
    <property type="match status" value="1"/>
</dbReference>
<name>A0AAE0HA76_9PEZI</name>
<dbReference type="AlphaFoldDB" id="A0AAE0HA76"/>
<comment type="caution">
    <text evidence="2">The sequence shown here is derived from an EMBL/GenBank/DDBJ whole genome shotgun (WGS) entry which is preliminary data.</text>
</comment>
<keyword evidence="3" id="KW-1185">Reference proteome</keyword>
<accession>A0AAE0HA76</accession>
<reference evidence="2" key="1">
    <citation type="journal article" date="2023" name="Mol. Phylogenet. Evol.">
        <title>Genome-scale phylogeny and comparative genomics of the fungal order Sordariales.</title>
        <authorList>
            <person name="Hensen N."/>
            <person name="Bonometti L."/>
            <person name="Westerberg I."/>
            <person name="Brannstrom I.O."/>
            <person name="Guillou S."/>
            <person name="Cros-Aarteil S."/>
            <person name="Calhoun S."/>
            <person name="Haridas S."/>
            <person name="Kuo A."/>
            <person name="Mondo S."/>
            <person name="Pangilinan J."/>
            <person name="Riley R."/>
            <person name="LaButti K."/>
            <person name="Andreopoulos B."/>
            <person name="Lipzen A."/>
            <person name="Chen C."/>
            <person name="Yan M."/>
            <person name="Daum C."/>
            <person name="Ng V."/>
            <person name="Clum A."/>
            <person name="Steindorff A."/>
            <person name="Ohm R.A."/>
            <person name="Martin F."/>
            <person name="Silar P."/>
            <person name="Natvig D.O."/>
            <person name="Lalanne C."/>
            <person name="Gautier V."/>
            <person name="Ament-Velasquez S.L."/>
            <person name="Kruys A."/>
            <person name="Hutchinson M.I."/>
            <person name="Powell A.J."/>
            <person name="Barry K."/>
            <person name="Miller A.N."/>
            <person name="Grigoriev I.V."/>
            <person name="Debuchy R."/>
            <person name="Gladieux P."/>
            <person name="Hiltunen Thoren M."/>
            <person name="Johannesson H."/>
        </authorList>
    </citation>
    <scope>NUCLEOTIDE SEQUENCE</scope>
    <source>
        <strain evidence="2">CBS 168.71</strain>
    </source>
</reference>
<keyword evidence="1" id="KW-0732">Signal</keyword>